<reference evidence="2 3" key="1">
    <citation type="submission" date="2018-11" db="EMBL/GenBank/DDBJ databases">
        <title>Genome assembly of Steccherinum ochraceum LE-BIN_3174, the white-rot fungus of the Steccherinaceae family (The Residual Polyporoid clade, Polyporales, Basidiomycota).</title>
        <authorList>
            <person name="Fedorova T.V."/>
            <person name="Glazunova O.A."/>
            <person name="Landesman E.O."/>
            <person name="Moiseenko K.V."/>
            <person name="Psurtseva N.V."/>
            <person name="Savinova O.S."/>
            <person name="Shakhova N.V."/>
            <person name="Tyazhelova T.V."/>
            <person name="Vasina D.V."/>
        </authorList>
    </citation>
    <scope>NUCLEOTIDE SEQUENCE [LARGE SCALE GENOMIC DNA]</scope>
    <source>
        <strain evidence="2 3">LE-BIN_3174</strain>
    </source>
</reference>
<dbReference type="SUPFAM" id="SSF52047">
    <property type="entry name" value="RNI-like"/>
    <property type="match status" value="1"/>
</dbReference>
<evidence type="ECO:0000313" key="3">
    <source>
        <dbReference type="Proteomes" id="UP000292702"/>
    </source>
</evidence>
<name>A0A4R0RWM2_9APHY</name>
<evidence type="ECO:0000256" key="1">
    <source>
        <dbReference type="SAM" id="MobiDB-lite"/>
    </source>
</evidence>
<protein>
    <submittedName>
        <fullName evidence="2">Uncharacterized protein</fullName>
    </submittedName>
</protein>
<dbReference type="AlphaFoldDB" id="A0A4R0RWM2"/>
<proteinExistence type="predicted"/>
<feature type="compositionally biased region" description="Polar residues" evidence="1">
    <location>
        <begin position="609"/>
        <end position="631"/>
    </location>
</feature>
<feature type="region of interest" description="Disordered" evidence="1">
    <location>
        <begin position="590"/>
        <end position="638"/>
    </location>
</feature>
<sequence length="638" mass="71278">MLENILQQNPVSVSTYMPTERTRMTHELDRIAAQCEQAIAMYESKIADLHSQRNACFSRICRVPGEVLEKILWLLVDTTGDGSWVMVQLSQVCRRWRNVVLGCGLLWSVIVAGPECPLERVELLLERAKHCALEVTLSRSYEDDVMKLLMDEQLFPRIHHLHLSLPGDTFTDISPILCQSHPALRSLTLHDNASLSYRRSPSSKVHFRNLKPDMLPALQYLKISAFGRFWPVSFVSATVTHFELELRDSHAYSDDETRFSLVTTLRRMPALEILKMTCIFSLPVEFKDRVDLIPLRRLSDLSLTGTQAAISSWLEHLAISPKARVRIDCNGIEAASVPSFARGMRSLFDSGWGEDFTSPNSLLSATWNDRTSEEAHVRFSGSVCEVELSLSTTSTSGDESNAQRAELHLTLTGNLLVHRDFSELWRVLPLVSVRRFNLVAVPPPRHWQASPVPQQRPLYQHPSLTACMRQMLSLQHLTLDNWSDDWVPHFLVSSADDVEHAPGPSKPPFPDLHTLVLERMSLQLNGGSGVKAALLSRCDHHNAMVLQELRIVDCTGVKAAADDTEAALLANLESLVGKCILETPLTVVNRPEETAKSTHSSPEPDLGSANKTISESSEPLDTLQSNESESAGNPIFLN</sequence>
<dbReference type="Proteomes" id="UP000292702">
    <property type="component" value="Unassembled WGS sequence"/>
</dbReference>
<keyword evidence="3" id="KW-1185">Reference proteome</keyword>
<gene>
    <name evidence="2" type="ORF">EIP91_005448</name>
</gene>
<dbReference type="EMBL" id="RWJN01000003">
    <property type="protein sequence ID" value="TCD71682.1"/>
    <property type="molecule type" value="Genomic_DNA"/>
</dbReference>
<organism evidence="2 3">
    <name type="scientific">Steccherinum ochraceum</name>
    <dbReference type="NCBI Taxonomy" id="92696"/>
    <lineage>
        <taxon>Eukaryota</taxon>
        <taxon>Fungi</taxon>
        <taxon>Dikarya</taxon>
        <taxon>Basidiomycota</taxon>
        <taxon>Agaricomycotina</taxon>
        <taxon>Agaricomycetes</taxon>
        <taxon>Polyporales</taxon>
        <taxon>Steccherinaceae</taxon>
        <taxon>Steccherinum</taxon>
    </lineage>
</organism>
<evidence type="ECO:0000313" key="2">
    <source>
        <dbReference type="EMBL" id="TCD71682.1"/>
    </source>
</evidence>
<accession>A0A4R0RWM2</accession>
<comment type="caution">
    <text evidence="2">The sequence shown here is derived from an EMBL/GenBank/DDBJ whole genome shotgun (WGS) entry which is preliminary data.</text>
</comment>
<dbReference type="OrthoDB" id="3038402at2759"/>